<name>A0A8J4BS57_9CHLO</name>
<dbReference type="AlphaFoldDB" id="A0A8J4BS57"/>
<dbReference type="InterPro" id="IPR045269">
    <property type="entry name" value="Atg1-like"/>
</dbReference>
<keyword evidence="4 5" id="KW-0067">ATP-binding</keyword>
<dbReference type="PROSITE" id="PS00108">
    <property type="entry name" value="PROTEIN_KINASE_ST"/>
    <property type="match status" value="1"/>
</dbReference>
<evidence type="ECO:0000259" key="6">
    <source>
        <dbReference type="PROSITE" id="PS50011"/>
    </source>
</evidence>
<dbReference type="GO" id="GO:0005737">
    <property type="term" value="C:cytoplasm"/>
    <property type="evidence" value="ECO:0007669"/>
    <property type="project" value="TreeGrafter"/>
</dbReference>
<dbReference type="GO" id="GO:0010506">
    <property type="term" value="P:regulation of autophagy"/>
    <property type="evidence" value="ECO:0007669"/>
    <property type="project" value="InterPro"/>
</dbReference>
<reference evidence="7" key="1">
    <citation type="journal article" date="2021" name="Proc. Natl. Acad. Sci. U.S.A.">
        <title>Three genomes in the algal genus Volvox reveal the fate of a haploid sex-determining region after a transition to homothallism.</title>
        <authorList>
            <person name="Yamamoto K."/>
            <person name="Hamaji T."/>
            <person name="Kawai-Toyooka H."/>
            <person name="Matsuzaki R."/>
            <person name="Takahashi F."/>
            <person name="Nishimura Y."/>
            <person name="Kawachi M."/>
            <person name="Noguchi H."/>
            <person name="Minakuchi Y."/>
            <person name="Umen J.G."/>
            <person name="Toyoda A."/>
            <person name="Nozaki H."/>
        </authorList>
    </citation>
    <scope>NUCLEOTIDE SEQUENCE</scope>
    <source>
        <strain evidence="7">NIES-3780</strain>
    </source>
</reference>
<organism evidence="7 8">
    <name type="scientific">Volvox africanus</name>
    <dbReference type="NCBI Taxonomy" id="51714"/>
    <lineage>
        <taxon>Eukaryota</taxon>
        <taxon>Viridiplantae</taxon>
        <taxon>Chlorophyta</taxon>
        <taxon>core chlorophytes</taxon>
        <taxon>Chlorophyceae</taxon>
        <taxon>CS clade</taxon>
        <taxon>Chlamydomonadales</taxon>
        <taxon>Volvocaceae</taxon>
        <taxon>Volvox</taxon>
    </lineage>
</organism>
<evidence type="ECO:0000313" key="8">
    <source>
        <dbReference type="Proteomes" id="UP000747399"/>
    </source>
</evidence>
<dbReference type="Gene3D" id="1.10.510.10">
    <property type="entry name" value="Transferase(Phosphotransferase) domain 1"/>
    <property type="match status" value="1"/>
</dbReference>
<gene>
    <name evidence="7" type="ORF">Vafri_20466</name>
</gene>
<dbReference type="SUPFAM" id="SSF56112">
    <property type="entry name" value="Protein kinase-like (PK-like)"/>
    <property type="match status" value="1"/>
</dbReference>
<dbReference type="InterPro" id="IPR011009">
    <property type="entry name" value="Kinase-like_dom_sf"/>
</dbReference>
<dbReference type="GO" id="GO:0005524">
    <property type="term" value="F:ATP binding"/>
    <property type="evidence" value="ECO:0007669"/>
    <property type="project" value="UniProtKB-UniRule"/>
</dbReference>
<dbReference type="EMBL" id="BNCO01000092">
    <property type="protein sequence ID" value="GIL66960.1"/>
    <property type="molecule type" value="Genomic_DNA"/>
</dbReference>
<evidence type="ECO:0000256" key="1">
    <source>
        <dbReference type="ARBA" id="ARBA00022679"/>
    </source>
</evidence>
<dbReference type="SMART" id="SM00220">
    <property type="entry name" value="S_TKc"/>
    <property type="match status" value="1"/>
</dbReference>
<proteinExistence type="predicted"/>
<keyword evidence="1" id="KW-0808">Transferase</keyword>
<dbReference type="GO" id="GO:0004674">
    <property type="term" value="F:protein serine/threonine kinase activity"/>
    <property type="evidence" value="ECO:0007669"/>
    <property type="project" value="InterPro"/>
</dbReference>
<dbReference type="InterPro" id="IPR000719">
    <property type="entry name" value="Prot_kinase_dom"/>
</dbReference>
<dbReference type="PROSITE" id="PS50011">
    <property type="entry name" value="PROTEIN_KINASE_DOM"/>
    <property type="match status" value="1"/>
</dbReference>
<evidence type="ECO:0000313" key="7">
    <source>
        <dbReference type="EMBL" id="GIL66960.1"/>
    </source>
</evidence>
<accession>A0A8J4BS57</accession>
<dbReference type="PANTHER" id="PTHR24348">
    <property type="entry name" value="SERINE/THREONINE-PROTEIN KINASE UNC-51-RELATED"/>
    <property type="match status" value="1"/>
</dbReference>
<evidence type="ECO:0000256" key="5">
    <source>
        <dbReference type="PROSITE-ProRule" id="PRU10141"/>
    </source>
</evidence>
<protein>
    <recommendedName>
        <fullName evidence="6">Protein kinase domain-containing protein</fullName>
    </recommendedName>
</protein>
<evidence type="ECO:0000256" key="3">
    <source>
        <dbReference type="ARBA" id="ARBA00022777"/>
    </source>
</evidence>
<evidence type="ECO:0000256" key="4">
    <source>
        <dbReference type="ARBA" id="ARBA00022840"/>
    </source>
</evidence>
<dbReference type="PROSITE" id="PS00107">
    <property type="entry name" value="PROTEIN_KINASE_ATP"/>
    <property type="match status" value="1"/>
</dbReference>
<dbReference type="InterPro" id="IPR008271">
    <property type="entry name" value="Ser/Thr_kinase_AS"/>
</dbReference>
<feature type="domain" description="Protein kinase" evidence="6">
    <location>
        <begin position="11"/>
        <end position="282"/>
    </location>
</feature>
<dbReference type="Proteomes" id="UP000747399">
    <property type="component" value="Unassembled WGS sequence"/>
</dbReference>
<keyword evidence="3" id="KW-0418">Kinase</keyword>
<keyword evidence="8" id="KW-1185">Reference proteome</keyword>
<evidence type="ECO:0000256" key="2">
    <source>
        <dbReference type="ARBA" id="ARBA00022741"/>
    </source>
</evidence>
<dbReference type="Pfam" id="PF00069">
    <property type="entry name" value="Pkinase"/>
    <property type="match status" value="1"/>
</dbReference>
<comment type="caution">
    <text evidence="7">The sequence shown here is derived from an EMBL/GenBank/DDBJ whole genome shotgun (WGS) entry which is preliminary data.</text>
</comment>
<dbReference type="InterPro" id="IPR017441">
    <property type="entry name" value="Protein_kinase_ATP_BS"/>
</dbReference>
<sequence length="805" mass="86348">MTRPRYVCGMWCPYKRIGSGTFGEVWLAECAMKPGILAVVKVIDFDTDDEAADIAQEVKALMCLRWQQIVVNTWQYSMHDDSAYIVMEYCRGGDLHEYISRWGPLHEDQIRHIMSQLAQGMKALRARNISHRDLKPSNILLCGTRHDEYPAVKIADLGQACRLDAAYGPNLRAHDQEPQGPATRRCGSPPFAAPETEFDPYWAECDLWSLGMILYIMLLGRDPYVGDSYSELMYNVKSEKIELPDNVQEELTPGCRKLLYGLLQLDPAKRLTFDQFFDHPFFQGREASAGMVDDDGKYEEHHNSTCSAGDDVIATIISAAADNYCDCDDEIVKTNAATVGEAGNGDNALLIAASAANSDIIITSATCAAAAAAAAAAIAVSSDNRVPTAVSMSAAAVSEDSDDRVSVATAAVASSGDDSGIDDTVLVAPAVVPSNDVSDDANISSSMGIAVATAAASQIYSICCYNDGSSNSSSSCCSAGSTSAAALKELIFRVTAGLHLANGVLTRIEARASQAPGYGCKAGCSLLSTATAPVSCCLWLHKIGLILMGGRKMAGTAQSSSCQEHRGEVSELGAVLALHSWSVLMMLYRHLYDRTVATTVDLKPAAAAAHHHHHHYHHHHHHHTILRVAETLVDFVVHHSRMATHLNLLLNSAGVTEEYSKVVNVFLFNMSLSSAAVPQLEHRLHPQSTACNKEWKVPTAALHPPPVQQACRPRLTVSAGDARLRQSVLNSGAMPPAAAAAAAAAAGAAVAVAAEPPSLEGTQLVVSRAVPGEAPAQGQWRNSPSNQRNWWQWASGWLTRIGMSI</sequence>
<keyword evidence="2 5" id="KW-0547">Nucleotide-binding</keyword>
<feature type="binding site" evidence="5">
    <location>
        <position position="41"/>
    </location>
    <ligand>
        <name>ATP</name>
        <dbReference type="ChEBI" id="CHEBI:30616"/>
    </ligand>
</feature>